<dbReference type="InterPro" id="IPR059117">
    <property type="entry name" value="APS_kinase_dom"/>
</dbReference>
<dbReference type="PANTHER" id="PTHR42700">
    <property type="entry name" value="SULFATE ADENYLYLTRANSFERASE"/>
    <property type="match status" value="1"/>
</dbReference>
<dbReference type="CDD" id="cd02027">
    <property type="entry name" value="APSK"/>
    <property type="match status" value="1"/>
</dbReference>
<evidence type="ECO:0000256" key="2">
    <source>
        <dbReference type="ARBA" id="ARBA00012121"/>
    </source>
</evidence>
<dbReference type="GO" id="GO:0005737">
    <property type="term" value="C:cytoplasm"/>
    <property type="evidence" value="ECO:0007669"/>
    <property type="project" value="TreeGrafter"/>
</dbReference>
<dbReference type="NCBIfam" id="NF003013">
    <property type="entry name" value="PRK03846.1"/>
    <property type="match status" value="1"/>
</dbReference>
<evidence type="ECO:0000256" key="4">
    <source>
        <dbReference type="ARBA" id="ARBA00022741"/>
    </source>
</evidence>
<dbReference type="PANTHER" id="PTHR42700:SF1">
    <property type="entry name" value="SULFATE ADENYLYLTRANSFERASE"/>
    <property type="match status" value="1"/>
</dbReference>
<dbReference type="HAMAP" id="MF_00065">
    <property type="entry name" value="Adenylyl_sulf_kinase"/>
    <property type="match status" value="1"/>
</dbReference>
<keyword evidence="10" id="KW-1185">Reference proteome</keyword>
<proteinExistence type="inferred from homology"/>
<gene>
    <name evidence="6" type="primary">cysC</name>
    <name evidence="9" type="ORF">SAMN05216323_101061</name>
</gene>
<dbReference type="RefSeq" id="WP_092436246.1">
    <property type="nucleotide sequence ID" value="NZ_FMYP01000010.1"/>
</dbReference>
<dbReference type="GO" id="GO:0005524">
    <property type="term" value="F:ATP binding"/>
    <property type="evidence" value="ECO:0007669"/>
    <property type="project" value="UniProtKB-UniRule"/>
</dbReference>
<dbReference type="Gene3D" id="3.40.50.300">
    <property type="entry name" value="P-loop containing nucleotide triphosphate hydrolases"/>
    <property type="match status" value="1"/>
</dbReference>
<keyword evidence="6" id="KW-0597">Phosphoprotein</keyword>
<keyword evidence="3 6" id="KW-0808">Transferase</keyword>
<dbReference type="EMBL" id="FMYP01000010">
    <property type="protein sequence ID" value="SDB93305.1"/>
    <property type="molecule type" value="Genomic_DNA"/>
</dbReference>
<feature type="domain" description="APS kinase" evidence="8">
    <location>
        <begin position="26"/>
        <end position="174"/>
    </location>
</feature>
<evidence type="ECO:0000256" key="3">
    <source>
        <dbReference type="ARBA" id="ARBA00022679"/>
    </source>
</evidence>
<dbReference type="STRING" id="1640674.SAMN05216323_101061"/>
<evidence type="ECO:0000313" key="10">
    <source>
        <dbReference type="Proteomes" id="UP000199452"/>
    </source>
</evidence>
<dbReference type="Pfam" id="PF01583">
    <property type="entry name" value="APS_kinase"/>
    <property type="match status" value="1"/>
</dbReference>
<comment type="catalytic activity">
    <reaction evidence="1 6 7">
        <text>adenosine 5'-phosphosulfate + ATP = 3'-phosphoadenylyl sulfate + ADP + H(+)</text>
        <dbReference type="Rhea" id="RHEA:24152"/>
        <dbReference type="ChEBI" id="CHEBI:15378"/>
        <dbReference type="ChEBI" id="CHEBI:30616"/>
        <dbReference type="ChEBI" id="CHEBI:58243"/>
        <dbReference type="ChEBI" id="CHEBI:58339"/>
        <dbReference type="ChEBI" id="CHEBI:456216"/>
        <dbReference type="EC" id="2.7.1.25"/>
    </reaction>
</comment>
<dbReference type="NCBIfam" id="TIGR00455">
    <property type="entry name" value="apsK"/>
    <property type="match status" value="1"/>
</dbReference>
<dbReference type="GO" id="GO:0010134">
    <property type="term" value="P:sulfate assimilation via adenylyl sulfate reduction"/>
    <property type="evidence" value="ECO:0007669"/>
    <property type="project" value="TreeGrafter"/>
</dbReference>
<feature type="binding site" evidence="6">
    <location>
        <begin position="33"/>
        <end position="40"/>
    </location>
    <ligand>
        <name>ATP</name>
        <dbReference type="ChEBI" id="CHEBI:30616"/>
    </ligand>
</feature>
<organism evidence="9 10">
    <name type="scientific">Williamwhitmania taraxaci</name>
    <dbReference type="NCBI Taxonomy" id="1640674"/>
    <lineage>
        <taxon>Bacteria</taxon>
        <taxon>Pseudomonadati</taxon>
        <taxon>Bacteroidota</taxon>
        <taxon>Bacteroidia</taxon>
        <taxon>Bacteroidales</taxon>
        <taxon>Williamwhitmaniaceae</taxon>
        <taxon>Williamwhitmania</taxon>
    </lineage>
</organism>
<dbReference type="UniPathway" id="UPA00140">
    <property type="reaction ID" value="UER00205"/>
</dbReference>
<protein>
    <recommendedName>
        <fullName evidence="2 6">Adenylyl-sulfate kinase</fullName>
        <ecNumber evidence="2 6">2.7.1.25</ecNumber>
    </recommendedName>
    <alternativeName>
        <fullName evidence="6">APS kinase</fullName>
    </alternativeName>
    <alternativeName>
        <fullName evidence="6">ATP adenosine-5'-phosphosulfate 3'-phosphotransferase</fullName>
    </alternativeName>
    <alternativeName>
        <fullName evidence="6">Adenosine-5'-phosphosulfate kinase</fullName>
    </alternativeName>
</protein>
<evidence type="ECO:0000256" key="6">
    <source>
        <dbReference type="HAMAP-Rule" id="MF_00065"/>
    </source>
</evidence>
<evidence type="ECO:0000256" key="5">
    <source>
        <dbReference type="ARBA" id="ARBA00022840"/>
    </source>
</evidence>
<dbReference type="GO" id="GO:0070814">
    <property type="term" value="P:hydrogen sulfide biosynthetic process"/>
    <property type="evidence" value="ECO:0007669"/>
    <property type="project" value="UniProtKB-UniRule"/>
</dbReference>
<dbReference type="AlphaFoldDB" id="A0A1G6HH89"/>
<keyword evidence="6 7" id="KW-0418">Kinase</keyword>
<dbReference type="OrthoDB" id="9804504at2"/>
<dbReference type="GO" id="GO:0004781">
    <property type="term" value="F:sulfate adenylyltransferase (ATP) activity"/>
    <property type="evidence" value="ECO:0007669"/>
    <property type="project" value="TreeGrafter"/>
</dbReference>
<comment type="function">
    <text evidence="6 7">Catalyzes the synthesis of activated sulfate.</text>
</comment>
<dbReference type="EC" id="2.7.1.25" evidence="2 6"/>
<evidence type="ECO:0000256" key="1">
    <source>
        <dbReference type="ARBA" id="ARBA00001823"/>
    </source>
</evidence>
<dbReference type="InterPro" id="IPR050512">
    <property type="entry name" value="Sulf_AdTrans/APS_kinase"/>
</dbReference>
<keyword evidence="5 6" id="KW-0067">ATP-binding</keyword>
<feature type="active site" description="Phosphoserine intermediate" evidence="6">
    <location>
        <position position="107"/>
    </location>
</feature>
<name>A0A1G6HH89_9BACT</name>
<dbReference type="Proteomes" id="UP000199452">
    <property type="component" value="Unassembled WGS sequence"/>
</dbReference>
<dbReference type="SUPFAM" id="SSF52540">
    <property type="entry name" value="P-loop containing nucleoside triphosphate hydrolases"/>
    <property type="match status" value="1"/>
</dbReference>
<dbReference type="InterPro" id="IPR002891">
    <property type="entry name" value="APS"/>
</dbReference>
<sequence>MVENLFPIFDKMLSRKQKEEQLNQHGVVLWLTGLSGSGKTTIALQFEKRLHELGFLTQVLDGDNIRSGLNSNLGFSVEDRYENIRRIAETAKLFAQCGVITICCFVSPEIEMRENARQIIGSFDFYEVYVSTSLRICEGRDVKGLYHKARAGELKDFTGIDAPFEAPLHPDVLLNTEGCSVDQSVDQLFTSVIDRIKIA</sequence>
<reference evidence="9 10" key="1">
    <citation type="submission" date="2016-09" db="EMBL/GenBank/DDBJ databases">
        <authorList>
            <person name="Capua I."/>
            <person name="De Benedictis P."/>
            <person name="Joannis T."/>
            <person name="Lombin L.H."/>
            <person name="Cattoli G."/>
        </authorList>
    </citation>
    <scope>NUCLEOTIDE SEQUENCE [LARGE SCALE GENOMIC DNA]</scope>
    <source>
        <strain evidence="9 10">A7P-90m</strain>
    </source>
</reference>
<comment type="pathway">
    <text evidence="6 7">Sulfur metabolism; hydrogen sulfide biosynthesis; sulfite from sulfate: step 2/3.</text>
</comment>
<comment type="similarity">
    <text evidence="6 7">Belongs to the APS kinase family.</text>
</comment>
<dbReference type="GO" id="GO:0019379">
    <property type="term" value="P:sulfate assimilation, phosphoadenylyl sulfate reduction by phosphoadenylyl-sulfate reductase (thioredoxin)"/>
    <property type="evidence" value="ECO:0007669"/>
    <property type="project" value="TreeGrafter"/>
</dbReference>
<dbReference type="InterPro" id="IPR027417">
    <property type="entry name" value="P-loop_NTPase"/>
</dbReference>
<accession>A0A1G6HH89</accession>
<evidence type="ECO:0000256" key="7">
    <source>
        <dbReference type="RuleBase" id="RU004347"/>
    </source>
</evidence>
<dbReference type="GO" id="GO:0004020">
    <property type="term" value="F:adenylylsulfate kinase activity"/>
    <property type="evidence" value="ECO:0007669"/>
    <property type="project" value="UniProtKB-UniRule"/>
</dbReference>
<keyword evidence="4 6" id="KW-0547">Nucleotide-binding</keyword>
<evidence type="ECO:0000313" key="9">
    <source>
        <dbReference type="EMBL" id="SDB93305.1"/>
    </source>
</evidence>
<evidence type="ECO:0000259" key="8">
    <source>
        <dbReference type="Pfam" id="PF01583"/>
    </source>
</evidence>